<keyword evidence="3" id="KW-1185">Reference proteome</keyword>
<organism evidence="2 3">
    <name type="scientific">Parabacteroides chartae</name>
    <dbReference type="NCBI Taxonomy" id="1037355"/>
    <lineage>
        <taxon>Bacteria</taxon>
        <taxon>Pseudomonadati</taxon>
        <taxon>Bacteroidota</taxon>
        <taxon>Bacteroidia</taxon>
        <taxon>Bacteroidales</taxon>
        <taxon>Tannerellaceae</taxon>
        <taxon>Parabacteroides</taxon>
    </lineage>
</organism>
<gene>
    <name evidence="2" type="ORF">SAMN05660349_02970</name>
</gene>
<accession>A0A1T5EHS9</accession>
<protein>
    <submittedName>
        <fullName evidence="2">Respiratory nitrate reductase chaperone NarJ</fullName>
    </submittedName>
</protein>
<dbReference type="EMBL" id="FUYQ01000027">
    <property type="protein sequence ID" value="SKB83461.1"/>
    <property type="molecule type" value="Genomic_DNA"/>
</dbReference>
<evidence type="ECO:0000313" key="2">
    <source>
        <dbReference type="EMBL" id="SKB83461.1"/>
    </source>
</evidence>
<dbReference type="GO" id="GO:0016530">
    <property type="term" value="F:metallochaperone activity"/>
    <property type="evidence" value="ECO:0007669"/>
    <property type="project" value="TreeGrafter"/>
</dbReference>
<dbReference type="GO" id="GO:0051131">
    <property type="term" value="P:chaperone-mediated protein complex assembly"/>
    <property type="evidence" value="ECO:0007669"/>
    <property type="project" value="InterPro"/>
</dbReference>
<dbReference type="InterPro" id="IPR036411">
    <property type="entry name" value="TorD-like_sf"/>
</dbReference>
<evidence type="ECO:0000256" key="1">
    <source>
        <dbReference type="ARBA" id="ARBA00023063"/>
    </source>
</evidence>
<dbReference type="PANTHER" id="PTHR43680:SF2">
    <property type="entry name" value="NITRATE REDUCTASE MOLYBDENUM COFACTOR ASSEMBLY CHAPERONE NARJ"/>
    <property type="match status" value="1"/>
</dbReference>
<name>A0A1T5EHS9_9BACT</name>
<dbReference type="RefSeq" id="WP_079684379.1">
    <property type="nucleotide sequence ID" value="NZ_FUYQ01000027.1"/>
</dbReference>
<dbReference type="InterPro" id="IPR003765">
    <property type="entry name" value="NO3_reductase_chaperone_NarJ"/>
</dbReference>
<dbReference type="GO" id="GO:0051082">
    <property type="term" value="F:unfolded protein binding"/>
    <property type="evidence" value="ECO:0007669"/>
    <property type="project" value="InterPro"/>
</dbReference>
<reference evidence="3" key="1">
    <citation type="submission" date="2017-02" db="EMBL/GenBank/DDBJ databases">
        <authorList>
            <person name="Varghese N."/>
            <person name="Submissions S."/>
        </authorList>
    </citation>
    <scope>NUCLEOTIDE SEQUENCE [LARGE SCALE GENOMIC DNA]</scope>
    <source>
        <strain evidence="3">DSM 24967</strain>
    </source>
</reference>
<dbReference type="GO" id="GO:0042128">
    <property type="term" value="P:nitrate assimilation"/>
    <property type="evidence" value="ECO:0007669"/>
    <property type="project" value="UniProtKB-KW"/>
</dbReference>
<evidence type="ECO:0000313" key="3">
    <source>
        <dbReference type="Proteomes" id="UP000190852"/>
    </source>
</evidence>
<dbReference type="AlphaFoldDB" id="A0A1T5EHS9"/>
<dbReference type="Proteomes" id="UP000190852">
    <property type="component" value="Unassembled WGS sequence"/>
</dbReference>
<sequence>MQNIYKILSLLLDYPNEDVKENLSGIKAVVEEESVLDKTQCDLLSQFLGPIQSITLSDWQMLYVQQFDFSSSTNLYLFDHVYGDSRERGQAMVDLTEMYNKAGFMPCSDELPDYLPLFLEYLSLLQNEEESLKLLKEVSHILENMHKALQKKETPYSYLLELLCSLCNEDKYDIKQKKGIEV</sequence>
<dbReference type="Gene3D" id="1.10.3480.10">
    <property type="entry name" value="TorD-like"/>
    <property type="match status" value="1"/>
</dbReference>
<dbReference type="PANTHER" id="PTHR43680">
    <property type="entry name" value="NITRATE REDUCTASE MOLYBDENUM COFACTOR ASSEMBLY CHAPERONE"/>
    <property type="match status" value="1"/>
</dbReference>
<proteinExistence type="predicted"/>
<keyword evidence="1" id="KW-0534">Nitrate assimilation</keyword>
<dbReference type="SUPFAM" id="SSF89155">
    <property type="entry name" value="TorD-like"/>
    <property type="match status" value="1"/>
</dbReference>
<dbReference type="InterPro" id="IPR020945">
    <property type="entry name" value="DMSO/NO3_reduct_chaperone"/>
</dbReference>
<dbReference type="Pfam" id="PF02613">
    <property type="entry name" value="Nitrate_red_del"/>
    <property type="match status" value="1"/>
</dbReference>
<dbReference type="NCBIfam" id="TIGR00684">
    <property type="entry name" value="narJ"/>
    <property type="match status" value="1"/>
</dbReference>